<keyword evidence="4" id="KW-0720">Serine protease</keyword>
<proteinExistence type="inferred from homology"/>
<feature type="compositionally biased region" description="Low complexity" evidence="6">
    <location>
        <begin position="229"/>
        <end position="244"/>
    </location>
</feature>
<feature type="domain" description="Peptidase S8/S53" evidence="7">
    <location>
        <begin position="426"/>
        <end position="654"/>
    </location>
</feature>
<dbReference type="GO" id="GO:0004252">
    <property type="term" value="F:serine-type endopeptidase activity"/>
    <property type="evidence" value="ECO:0007669"/>
    <property type="project" value="InterPro"/>
</dbReference>
<comment type="caution">
    <text evidence="8">The sequence shown here is derived from an EMBL/GenBank/DDBJ whole genome shotgun (WGS) entry which is preliminary data.</text>
</comment>
<dbReference type="CDD" id="cd07473">
    <property type="entry name" value="Peptidases_S8_Subtilisin_like"/>
    <property type="match status" value="1"/>
</dbReference>
<dbReference type="InterPro" id="IPR000209">
    <property type="entry name" value="Peptidase_S8/S53_dom"/>
</dbReference>
<evidence type="ECO:0000256" key="2">
    <source>
        <dbReference type="ARBA" id="ARBA00022670"/>
    </source>
</evidence>
<dbReference type="PANTHER" id="PTHR43399:SF4">
    <property type="entry name" value="CELL WALL-ASSOCIATED PROTEASE"/>
    <property type="match status" value="1"/>
</dbReference>
<evidence type="ECO:0000256" key="4">
    <source>
        <dbReference type="ARBA" id="ARBA00022825"/>
    </source>
</evidence>
<dbReference type="InterPro" id="IPR023828">
    <property type="entry name" value="Peptidase_S8_Ser-AS"/>
</dbReference>
<comment type="caution">
    <text evidence="5">Lacks conserved residue(s) required for the propagation of feature annotation.</text>
</comment>
<evidence type="ECO:0000256" key="3">
    <source>
        <dbReference type="ARBA" id="ARBA00022801"/>
    </source>
</evidence>
<dbReference type="PROSITE" id="PS51892">
    <property type="entry name" value="SUBTILASE"/>
    <property type="match status" value="1"/>
</dbReference>
<dbReference type="SUPFAM" id="SSF52743">
    <property type="entry name" value="Subtilisin-like"/>
    <property type="match status" value="1"/>
</dbReference>
<dbReference type="InterPro" id="IPR034204">
    <property type="entry name" value="PfSUB1-like_cat_dom"/>
</dbReference>
<dbReference type="PANTHER" id="PTHR43399">
    <property type="entry name" value="SUBTILISIN-RELATED"/>
    <property type="match status" value="1"/>
</dbReference>
<evidence type="ECO:0000256" key="1">
    <source>
        <dbReference type="ARBA" id="ARBA00011073"/>
    </source>
</evidence>
<feature type="compositionally biased region" description="Polar residues" evidence="6">
    <location>
        <begin position="202"/>
        <end position="212"/>
    </location>
</feature>
<dbReference type="PRINTS" id="PR00723">
    <property type="entry name" value="SUBTILISIN"/>
</dbReference>
<dbReference type="InterPro" id="IPR022398">
    <property type="entry name" value="Peptidase_S8_His-AS"/>
</dbReference>
<feature type="region of interest" description="Disordered" evidence="6">
    <location>
        <begin position="266"/>
        <end position="307"/>
    </location>
</feature>
<dbReference type="Proteomes" id="UP001489004">
    <property type="component" value="Unassembled WGS sequence"/>
</dbReference>
<reference evidence="8 9" key="1">
    <citation type="journal article" date="2024" name="Nat. Commun.">
        <title>Phylogenomics reveals the evolutionary origins of lichenization in chlorophyte algae.</title>
        <authorList>
            <person name="Puginier C."/>
            <person name="Libourel C."/>
            <person name="Otte J."/>
            <person name="Skaloud P."/>
            <person name="Haon M."/>
            <person name="Grisel S."/>
            <person name="Petersen M."/>
            <person name="Berrin J.G."/>
            <person name="Delaux P.M."/>
            <person name="Dal Grande F."/>
            <person name="Keller J."/>
        </authorList>
    </citation>
    <scope>NUCLEOTIDE SEQUENCE [LARGE SCALE GENOMIC DNA]</scope>
    <source>
        <strain evidence="8 9">SAG 2043</strain>
    </source>
</reference>
<evidence type="ECO:0000313" key="8">
    <source>
        <dbReference type="EMBL" id="KAK9814153.1"/>
    </source>
</evidence>
<feature type="region of interest" description="Disordered" evidence="6">
    <location>
        <begin position="172"/>
        <end position="254"/>
    </location>
</feature>
<dbReference type="PROSITE" id="PS00137">
    <property type="entry name" value="SUBTILASE_HIS"/>
    <property type="match status" value="1"/>
</dbReference>
<dbReference type="GO" id="GO:0006508">
    <property type="term" value="P:proteolysis"/>
    <property type="evidence" value="ECO:0007669"/>
    <property type="project" value="UniProtKB-KW"/>
</dbReference>
<dbReference type="EMBL" id="JALJOR010000007">
    <property type="protein sequence ID" value="KAK9814153.1"/>
    <property type="molecule type" value="Genomic_DNA"/>
</dbReference>
<evidence type="ECO:0000259" key="7">
    <source>
        <dbReference type="Pfam" id="PF00082"/>
    </source>
</evidence>
<evidence type="ECO:0000256" key="5">
    <source>
        <dbReference type="PROSITE-ProRule" id="PRU01240"/>
    </source>
</evidence>
<keyword evidence="9" id="KW-1185">Reference proteome</keyword>
<organism evidence="8 9">
    <name type="scientific">[Myrmecia] bisecta</name>
    <dbReference type="NCBI Taxonomy" id="41462"/>
    <lineage>
        <taxon>Eukaryota</taxon>
        <taxon>Viridiplantae</taxon>
        <taxon>Chlorophyta</taxon>
        <taxon>core chlorophytes</taxon>
        <taxon>Trebouxiophyceae</taxon>
        <taxon>Trebouxiales</taxon>
        <taxon>Trebouxiaceae</taxon>
        <taxon>Myrmecia</taxon>
    </lineage>
</organism>
<name>A0AAW1PZQ5_9CHLO</name>
<dbReference type="Gene3D" id="3.40.50.200">
    <property type="entry name" value="Peptidase S8/S53 domain"/>
    <property type="match status" value="1"/>
</dbReference>
<sequence>MAEPDQSTADWTKVMEAKFKPTPYNSALLELGVFKELAARIGSSGYQASPQEAQLLSAYSTNKRFSPWIAAAAGAGLGWLLTNPISKFAPRIRPWRIPLAGAAGVYSMYQSVPTVTLTGLSILASSPTPLGGEVAAILKEQRPDVYKIIFRAVKPPADQPRILRPEAAASIGTSHAEEHVNQDTPPPFPTAEPDQPQAAPARSSTALRQSGGSKPDGSEGSPLADAPLDFGFDDSVSGSSSQDQEAPVSKRQQRLERWKEIHAQKHAGHHLGQAGQAADTGTNFDPRWEEGSGAGKPRQRTNAVAAQPASADRFKIIVQRPDNAGLFSGDFANGTANSNITSLNRTFAGQSVPIEVFAVHAQGDFQNAADLCAYLKQQNPDLQSCEPDVPANIWLNQAEMNGPGATAANGWQNGIDDDNDGTIDNIYGVNYSNGLNDPDPKDDNGHGSFVAGVVGAVGDNGIGISGVNQAASILACKFMDATGNGWVSDAIRCFDWCMGHGVHIMSNSWGGVDYSTALQTAVNQTVTQGVLVVASAGNSGYNTDNIAHIPSSMPDATILAVGASDRFGNLWSRSNFGVKTVHIAAPGVSVTSLGMNNDYIQLSGTSMATPHVAGVAALMLQKYLANGFEISTTPPSVGRAVEIKRLLMSSADPLPSPKTIASGVLDSVAALSLVPINPNGRPVTNPFGQPSVVTVAPETPAPNTAINPFSSEFGAAAAAAGGSNQDSKATIEDAVKICSLTD</sequence>
<dbReference type="InterPro" id="IPR051048">
    <property type="entry name" value="Peptidase_S8/S53_subtilisin"/>
</dbReference>
<dbReference type="Pfam" id="PF00082">
    <property type="entry name" value="Peptidase_S8"/>
    <property type="match status" value="1"/>
</dbReference>
<comment type="similarity">
    <text evidence="1 5">Belongs to the peptidase S8 family.</text>
</comment>
<evidence type="ECO:0000256" key="6">
    <source>
        <dbReference type="SAM" id="MobiDB-lite"/>
    </source>
</evidence>
<keyword evidence="3" id="KW-0378">Hydrolase</keyword>
<dbReference type="InterPro" id="IPR015500">
    <property type="entry name" value="Peptidase_S8_subtilisin-rel"/>
</dbReference>
<keyword evidence="2" id="KW-0645">Protease</keyword>
<gene>
    <name evidence="8" type="ORF">WJX72_001320</name>
</gene>
<dbReference type="InterPro" id="IPR036852">
    <property type="entry name" value="Peptidase_S8/S53_dom_sf"/>
</dbReference>
<dbReference type="PROSITE" id="PS00138">
    <property type="entry name" value="SUBTILASE_SER"/>
    <property type="match status" value="1"/>
</dbReference>
<accession>A0AAW1PZQ5</accession>
<protein>
    <recommendedName>
        <fullName evidence="7">Peptidase S8/S53 domain-containing protein</fullName>
    </recommendedName>
</protein>
<evidence type="ECO:0000313" key="9">
    <source>
        <dbReference type="Proteomes" id="UP001489004"/>
    </source>
</evidence>
<dbReference type="AlphaFoldDB" id="A0AAW1PZQ5"/>